<accession>T1DDA2</accession>
<dbReference type="InterPro" id="IPR005843">
    <property type="entry name" value="A-D-PHexomutase_C"/>
</dbReference>
<reference evidence="8" key="2">
    <citation type="journal article" date="2014" name="ISME J.">
        <title>Microbial stratification in low pH oxic and suboxic macroscopic growths along an acid mine drainage.</title>
        <authorList>
            <person name="Mendez-Garcia C."/>
            <person name="Mesa V."/>
            <person name="Sprenger R.R."/>
            <person name="Richter M."/>
            <person name="Diez M.S."/>
            <person name="Solano J."/>
            <person name="Bargiela R."/>
            <person name="Golyshina O.V."/>
            <person name="Manteca A."/>
            <person name="Ramos J.L."/>
            <person name="Gallego J.R."/>
            <person name="Llorente I."/>
            <person name="Martins Dos Santos V.A."/>
            <person name="Jensen O.N."/>
            <person name="Pelaez A.I."/>
            <person name="Sanchez J."/>
            <person name="Ferrer M."/>
        </authorList>
    </citation>
    <scope>NUCLEOTIDE SEQUENCE</scope>
</reference>
<sequence>MSSSNAIEIVARANEAKVVRTVVGAPIVSRAMIEHGAMIGGEENGGFIYGKHQYCRDGAMAVALMLDLLARENKPLSEVISRVPKFYIMRESTKYDGNWQVVSAKIKDYFKNWTFDYTDGIKAINGNDWVLIRPSGTEPIIRIFGQSENLERAYHLADDVKALIIDLHNS</sequence>
<dbReference type="SUPFAM" id="SSF53738">
    <property type="entry name" value="Phosphoglucomutase, first 3 domains"/>
    <property type="match status" value="1"/>
</dbReference>
<evidence type="ECO:0000259" key="6">
    <source>
        <dbReference type="Pfam" id="PF00408"/>
    </source>
</evidence>
<evidence type="ECO:0000313" key="8">
    <source>
        <dbReference type="EMBL" id="EQD79419.1"/>
    </source>
</evidence>
<feature type="domain" description="Alpha-D-phosphohexomutase C-terminal" evidence="6">
    <location>
        <begin position="109"/>
        <end position="161"/>
    </location>
</feature>
<dbReference type="Pfam" id="PF02880">
    <property type="entry name" value="PGM_PMM_III"/>
    <property type="match status" value="1"/>
</dbReference>
<dbReference type="InterPro" id="IPR016055">
    <property type="entry name" value="A-D-PHexomutase_a/b/a-I/II/III"/>
</dbReference>
<dbReference type="PANTHER" id="PTHR43771:SF1">
    <property type="entry name" value="PHOSPHOMANNOMUTASE"/>
    <property type="match status" value="1"/>
</dbReference>
<dbReference type="GO" id="GO:0046872">
    <property type="term" value="F:metal ion binding"/>
    <property type="evidence" value="ECO:0007669"/>
    <property type="project" value="UniProtKB-KW"/>
</dbReference>
<comment type="cofactor">
    <cofactor evidence="1">
        <name>Mg(2+)</name>
        <dbReference type="ChEBI" id="CHEBI:18420"/>
    </cofactor>
</comment>
<dbReference type="GO" id="GO:0016868">
    <property type="term" value="F:intramolecular phosphotransferase activity"/>
    <property type="evidence" value="ECO:0007669"/>
    <property type="project" value="InterPro"/>
</dbReference>
<keyword evidence="3" id="KW-0479">Metal-binding</keyword>
<comment type="caution">
    <text evidence="8">The sequence shown here is derived from an EMBL/GenBank/DDBJ whole genome shotgun (WGS) entry which is preliminary data.</text>
</comment>
<evidence type="ECO:0000259" key="7">
    <source>
        <dbReference type="Pfam" id="PF02880"/>
    </source>
</evidence>
<name>T1DDA2_9ZZZZ</name>
<evidence type="ECO:0000256" key="1">
    <source>
        <dbReference type="ARBA" id="ARBA00001946"/>
    </source>
</evidence>
<keyword evidence="2" id="KW-0597">Phosphoprotein</keyword>
<keyword evidence="5" id="KW-0413">Isomerase</keyword>
<dbReference type="Pfam" id="PF00408">
    <property type="entry name" value="PGM_PMM_IV"/>
    <property type="match status" value="1"/>
</dbReference>
<keyword evidence="4" id="KW-0460">Magnesium</keyword>
<dbReference type="Gene3D" id="3.30.310.50">
    <property type="entry name" value="Alpha-D-phosphohexomutase, C-terminal domain"/>
    <property type="match status" value="1"/>
</dbReference>
<dbReference type="AlphaFoldDB" id="T1DDA2"/>
<dbReference type="GO" id="GO:0005975">
    <property type="term" value="P:carbohydrate metabolic process"/>
    <property type="evidence" value="ECO:0007669"/>
    <property type="project" value="InterPro"/>
</dbReference>
<evidence type="ECO:0000256" key="2">
    <source>
        <dbReference type="ARBA" id="ARBA00022553"/>
    </source>
</evidence>
<evidence type="ECO:0000256" key="5">
    <source>
        <dbReference type="ARBA" id="ARBA00023235"/>
    </source>
</evidence>
<dbReference type="InterPro" id="IPR036900">
    <property type="entry name" value="A-D-PHexomutase_C_sf"/>
</dbReference>
<gene>
    <name evidence="8" type="ORF">B1A_01740</name>
</gene>
<dbReference type="PANTHER" id="PTHR43771">
    <property type="entry name" value="PHOSPHOMANNOMUTASE"/>
    <property type="match status" value="1"/>
</dbReference>
<dbReference type="EMBL" id="AUZX01001316">
    <property type="protein sequence ID" value="EQD79419.1"/>
    <property type="molecule type" value="Genomic_DNA"/>
</dbReference>
<evidence type="ECO:0000256" key="4">
    <source>
        <dbReference type="ARBA" id="ARBA00022842"/>
    </source>
</evidence>
<reference evidence="8" key="1">
    <citation type="submission" date="2013-08" db="EMBL/GenBank/DDBJ databases">
        <authorList>
            <person name="Mendez C."/>
            <person name="Richter M."/>
            <person name="Ferrer M."/>
            <person name="Sanchez J."/>
        </authorList>
    </citation>
    <scope>NUCLEOTIDE SEQUENCE</scope>
</reference>
<dbReference type="InterPro" id="IPR005846">
    <property type="entry name" value="A-D-PHexomutase_a/b/a-III"/>
</dbReference>
<protein>
    <submittedName>
        <fullName evidence="8">Phosphoglucomutase/phosphomannomutase</fullName>
    </submittedName>
</protein>
<evidence type="ECO:0000256" key="3">
    <source>
        <dbReference type="ARBA" id="ARBA00022723"/>
    </source>
</evidence>
<dbReference type="SUPFAM" id="SSF55957">
    <property type="entry name" value="Phosphoglucomutase, C-terminal domain"/>
    <property type="match status" value="1"/>
</dbReference>
<feature type="domain" description="Alpha-D-phosphohexomutase alpha/beta/alpha" evidence="7">
    <location>
        <begin position="1"/>
        <end position="85"/>
    </location>
</feature>
<proteinExistence type="predicted"/>
<organism evidence="8">
    <name type="scientific">mine drainage metagenome</name>
    <dbReference type="NCBI Taxonomy" id="410659"/>
    <lineage>
        <taxon>unclassified sequences</taxon>
        <taxon>metagenomes</taxon>
        <taxon>ecological metagenomes</taxon>
    </lineage>
</organism>
<dbReference type="Gene3D" id="3.40.120.10">
    <property type="entry name" value="Alpha-D-Glucose-1,6-Bisphosphate, subunit A, domain 3"/>
    <property type="match status" value="2"/>
</dbReference>